<sequence>MVGLCFSSDSSRLAREGSTGWSHCFSGMDRRICRLLWKEPSRWDSHATVTQVVFKCSLRRMKTQQTQDKTQLMSSATAVSVF</sequence>
<dbReference type="Proteomes" id="UP001153269">
    <property type="component" value="Unassembled WGS sequence"/>
</dbReference>
<name>A0A9N7VD66_PLEPL</name>
<evidence type="ECO:0000313" key="2">
    <source>
        <dbReference type="Proteomes" id="UP001153269"/>
    </source>
</evidence>
<accession>A0A9N7VD66</accession>
<organism evidence="1 2">
    <name type="scientific">Pleuronectes platessa</name>
    <name type="common">European plaice</name>
    <dbReference type="NCBI Taxonomy" id="8262"/>
    <lineage>
        <taxon>Eukaryota</taxon>
        <taxon>Metazoa</taxon>
        <taxon>Chordata</taxon>
        <taxon>Craniata</taxon>
        <taxon>Vertebrata</taxon>
        <taxon>Euteleostomi</taxon>
        <taxon>Actinopterygii</taxon>
        <taxon>Neopterygii</taxon>
        <taxon>Teleostei</taxon>
        <taxon>Neoteleostei</taxon>
        <taxon>Acanthomorphata</taxon>
        <taxon>Carangaria</taxon>
        <taxon>Pleuronectiformes</taxon>
        <taxon>Pleuronectoidei</taxon>
        <taxon>Pleuronectidae</taxon>
        <taxon>Pleuronectes</taxon>
    </lineage>
</organism>
<evidence type="ECO:0000313" key="1">
    <source>
        <dbReference type="EMBL" id="CAB1450472.1"/>
    </source>
</evidence>
<proteinExistence type="predicted"/>
<reference evidence="1" key="1">
    <citation type="submission" date="2020-03" db="EMBL/GenBank/DDBJ databases">
        <authorList>
            <person name="Weist P."/>
        </authorList>
    </citation>
    <scope>NUCLEOTIDE SEQUENCE</scope>
</reference>
<protein>
    <submittedName>
        <fullName evidence="1">Uncharacterized protein</fullName>
    </submittedName>
</protein>
<dbReference type="AlphaFoldDB" id="A0A9N7VD66"/>
<keyword evidence="2" id="KW-1185">Reference proteome</keyword>
<dbReference type="EMBL" id="CADEAL010004056">
    <property type="protein sequence ID" value="CAB1450472.1"/>
    <property type="molecule type" value="Genomic_DNA"/>
</dbReference>
<comment type="caution">
    <text evidence="1">The sequence shown here is derived from an EMBL/GenBank/DDBJ whole genome shotgun (WGS) entry which is preliminary data.</text>
</comment>
<gene>
    <name evidence="1" type="ORF">PLEPLA_LOCUS38162</name>
</gene>